<evidence type="ECO:0000256" key="7">
    <source>
        <dbReference type="PIRSR" id="PIRSR016323-2"/>
    </source>
</evidence>
<keyword evidence="2" id="KW-0489">Methyltransferase</keyword>
<proteinExistence type="predicted"/>
<comment type="catalytic activity">
    <reaction evidence="5">
        <text>guanosine(9) in tRNA + S-adenosyl-L-methionine = N(1)-methylguanosine(9) in tRNA + S-adenosyl-L-homocysteine + H(+)</text>
        <dbReference type="Rhea" id="RHEA:43156"/>
        <dbReference type="Rhea" id="RHEA-COMP:10367"/>
        <dbReference type="Rhea" id="RHEA-COMP:10368"/>
        <dbReference type="ChEBI" id="CHEBI:15378"/>
        <dbReference type="ChEBI" id="CHEBI:57856"/>
        <dbReference type="ChEBI" id="CHEBI:59789"/>
        <dbReference type="ChEBI" id="CHEBI:73542"/>
        <dbReference type="ChEBI" id="CHEBI:74269"/>
        <dbReference type="EC" id="2.1.1.221"/>
    </reaction>
</comment>
<dbReference type="InterPro" id="IPR038459">
    <property type="entry name" value="MT_TRM10-typ_sf"/>
</dbReference>
<evidence type="ECO:0000256" key="5">
    <source>
        <dbReference type="ARBA" id="ARBA00048434"/>
    </source>
</evidence>
<dbReference type="PIRSF" id="PIRSF016323">
    <property type="entry name" value="tRNA_m1G_mtfrase_met"/>
    <property type="match status" value="1"/>
</dbReference>
<feature type="compositionally biased region" description="Polar residues" evidence="8">
    <location>
        <begin position="31"/>
        <end position="43"/>
    </location>
</feature>
<dbReference type="GO" id="GO:0000049">
    <property type="term" value="F:tRNA binding"/>
    <property type="evidence" value="ECO:0007669"/>
    <property type="project" value="TreeGrafter"/>
</dbReference>
<evidence type="ECO:0000256" key="1">
    <source>
        <dbReference type="ARBA" id="ARBA00012797"/>
    </source>
</evidence>
<dbReference type="OrthoDB" id="278300at2759"/>
<evidence type="ECO:0000256" key="8">
    <source>
        <dbReference type="SAM" id="MobiDB-lite"/>
    </source>
</evidence>
<dbReference type="EC" id="2.1.1.221" evidence="1"/>
<evidence type="ECO:0000256" key="6">
    <source>
        <dbReference type="PIRSR" id="PIRSR016323-1"/>
    </source>
</evidence>
<keyword evidence="11" id="KW-1185">Reference proteome</keyword>
<evidence type="ECO:0000256" key="2">
    <source>
        <dbReference type="ARBA" id="ARBA00022603"/>
    </source>
</evidence>
<evidence type="ECO:0000313" key="10">
    <source>
        <dbReference type="EnsemblMetazoa" id="XP_038062083.1"/>
    </source>
</evidence>
<dbReference type="PANTHER" id="PTHR13563:SF13">
    <property type="entry name" value="TRNA METHYLTRANSFERASE 10 HOMOLOG A"/>
    <property type="match status" value="1"/>
</dbReference>
<dbReference type="GO" id="GO:0052905">
    <property type="term" value="F:tRNA (guanosine(9)-N1)-methyltransferase activity"/>
    <property type="evidence" value="ECO:0007669"/>
    <property type="project" value="UniProtKB-EC"/>
</dbReference>
<evidence type="ECO:0000259" key="9">
    <source>
        <dbReference type="PROSITE" id="PS51675"/>
    </source>
</evidence>
<dbReference type="InterPro" id="IPR007356">
    <property type="entry name" value="tRNA_m1G_MeTrfase_euk"/>
</dbReference>
<dbReference type="EnsemblMetazoa" id="XM_038206155.1">
    <property type="protein sequence ID" value="XP_038062083.1"/>
    <property type="gene ID" value="LOC119732585"/>
</dbReference>
<accession>A0A914AEB4</accession>
<dbReference type="GO" id="GO:0002939">
    <property type="term" value="P:tRNA N1-guanine methylation"/>
    <property type="evidence" value="ECO:0007669"/>
    <property type="project" value="TreeGrafter"/>
</dbReference>
<dbReference type="FunFam" id="3.40.1280.30:FF:000001">
    <property type="entry name" value="tRNA methyltransferase 10 homolog A"/>
    <property type="match status" value="1"/>
</dbReference>
<dbReference type="PANTHER" id="PTHR13563">
    <property type="entry name" value="TRNA (GUANINE-9-) METHYLTRANSFERASE"/>
    <property type="match status" value="1"/>
</dbReference>
<evidence type="ECO:0000313" key="11">
    <source>
        <dbReference type="Proteomes" id="UP000887568"/>
    </source>
</evidence>
<feature type="compositionally biased region" description="Basic and acidic residues" evidence="8">
    <location>
        <begin position="1"/>
        <end position="11"/>
    </location>
</feature>
<dbReference type="AlphaFoldDB" id="A0A914AEB4"/>
<feature type="binding site" evidence="7">
    <location>
        <position position="209"/>
    </location>
    <ligand>
        <name>S-adenosyl-L-methionine</name>
        <dbReference type="ChEBI" id="CHEBI:59789"/>
    </ligand>
</feature>
<dbReference type="CTD" id="93587"/>
<dbReference type="OMA" id="FKKNDGW"/>
<dbReference type="GO" id="GO:0005829">
    <property type="term" value="C:cytosol"/>
    <property type="evidence" value="ECO:0007669"/>
    <property type="project" value="TreeGrafter"/>
</dbReference>
<feature type="domain" description="SAM-dependent MTase TRM10-type" evidence="9">
    <location>
        <begin position="92"/>
        <end position="282"/>
    </location>
</feature>
<keyword evidence="4" id="KW-0949">S-adenosyl-L-methionine</keyword>
<dbReference type="Proteomes" id="UP000887568">
    <property type="component" value="Unplaced"/>
</dbReference>
<feature type="binding site" evidence="7">
    <location>
        <position position="221"/>
    </location>
    <ligand>
        <name>S-adenosyl-L-methionine</name>
        <dbReference type="ChEBI" id="CHEBI:59789"/>
    </ligand>
</feature>
<dbReference type="GeneID" id="119732585"/>
<keyword evidence="3" id="KW-0808">Transferase</keyword>
<feature type="region of interest" description="Disordered" evidence="8">
    <location>
        <begin position="282"/>
        <end position="316"/>
    </location>
</feature>
<sequence>MEDTREGKPEADDGDAALSGNQDGKDAAQQEVPTSTGLPVSKNQMKKMMKMEDWKERRMAKRLKEREKRKLKKIQEREGMPEVVDDGQVRIKKRRMNDPEASDVRVAIDCTYDHLMNDLEIKKLCKQVQRCYAENRSLTNKPLQLYICGLVGRFQEISEQVITGYKSWDVHWKTDGPEATFGRDNIVYLSSESPNLLTELQSDKVYIIGGLVDHNHHKGHCFALAEKHGWSHAQLPISDYVMLRDRKVLTINHVYEILLAFIKTKDWKEAFLRVLPQRKLATVKDPSEAKGESSDAVTSDKVDLVSGEATEEGSTS</sequence>
<feature type="region of interest" description="Disordered" evidence="8">
    <location>
        <begin position="1"/>
        <end position="46"/>
    </location>
</feature>
<dbReference type="GO" id="GO:0005654">
    <property type="term" value="C:nucleoplasm"/>
    <property type="evidence" value="ECO:0007669"/>
    <property type="project" value="TreeGrafter"/>
</dbReference>
<feature type="compositionally biased region" description="Basic and acidic residues" evidence="8">
    <location>
        <begin position="285"/>
        <end position="303"/>
    </location>
</feature>
<name>A0A914AEB4_PATMI</name>
<feature type="active site" description="Proton acceptor" evidence="6">
    <location>
        <position position="213"/>
    </location>
</feature>
<protein>
    <recommendedName>
        <fullName evidence="1">tRNA (guanine(9)-N(1))-methyltransferase</fullName>
        <ecNumber evidence="1">2.1.1.221</ecNumber>
    </recommendedName>
</protein>
<organism evidence="10 11">
    <name type="scientific">Patiria miniata</name>
    <name type="common">Bat star</name>
    <name type="synonym">Asterina miniata</name>
    <dbReference type="NCBI Taxonomy" id="46514"/>
    <lineage>
        <taxon>Eukaryota</taxon>
        <taxon>Metazoa</taxon>
        <taxon>Echinodermata</taxon>
        <taxon>Eleutherozoa</taxon>
        <taxon>Asterozoa</taxon>
        <taxon>Asteroidea</taxon>
        <taxon>Valvatacea</taxon>
        <taxon>Valvatida</taxon>
        <taxon>Asterinidae</taxon>
        <taxon>Patiria</taxon>
    </lineage>
</organism>
<dbReference type="CDD" id="cd18101">
    <property type="entry name" value="Trm10euk_A"/>
    <property type="match status" value="1"/>
</dbReference>
<dbReference type="InterPro" id="IPR028564">
    <property type="entry name" value="MT_TRM10-typ"/>
</dbReference>
<feature type="binding site" evidence="7">
    <location>
        <position position="189"/>
    </location>
    <ligand>
        <name>S-adenosyl-L-methionine</name>
        <dbReference type="ChEBI" id="CHEBI:59789"/>
    </ligand>
</feature>
<dbReference type="Gene3D" id="3.40.1280.30">
    <property type="match status" value="1"/>
</dbReference>
<reference evidence="10" key="1">
    <citation type="submission" date="2022-11" db="UniProtKB">
        <authorList>
            <consortium name="EnsemblMetazoa"/>
        </authorList>
    </citation>
    <scope>IDENTIFICATION</scope>
</reference>
<dbReference type="RefSeq" id="XP_038062083.1">
    <property type="nucleotide sequence ID" value="XM_038206155.1"/>
</dbReference>
<feature type="binding site" evidence="7">
    <location>
        <position position="235"/>
    </location>
    <ligand>
        <name>S-adenosyl-L-methionine</name>
        <dbReference type="ChEBI" id="CHEBI:59789"/>
    </ligand>
</feature>
<dbReference type="PROSITE" id="PS51675">
    <property type="entry name" value="SAM_MT_TRM10"/>
    <property type="match status" value="1"/>
</dbReference>
<evidence type="ECO:0000256" key="3">
    <source>
        <dbReference type="ARBA" id="ARBA00022679"/>
    </source>
</evidence>
<evidence type="ECO:0000256" key="4">
    <source>
        <dbReference type="ARBA" id="ARBA00022691"/>
    </source>
</evidence>
<dbReference type="InterPro" id="IPR016653">
    <property type="entry name" value="TRM10/TRM10A"/>
</dbReference>